<dbReference type="InterPro" id="IPR017972">
    <property type="entry name" value="Cyt_P450_CS"/>
</dbReference>
<dbReference type="Proteomes" id="UP001595829">
    <property type="component" value="Unassembled WGS sequence"/>
</dbReference>
<dbReference type="Gene3D" id="1.10.630.10">
    <property type="entry name" value="Cytochrome P450"/>
    <property type="match status" value="1"/>
</dbReference>
<organism evidence="3 4">
    <name type="scientific">Streptomyces coeruleoprunus</name>
    <dbReference type="NCBI Taxonomy" id="285563"/>
    <lineage>
        <taxon>Bacteria</taxon>
        <taxon>Bacillati</taxon>
        <taxon>Actinomycetota</taxon>
        <taxon>Actinomycetes</taxon>
        <taxon>Kitasatosporales</taxon>
        <taxon>Streptomycetaceae</taxon>
        <taxon>Streptomyces</taxon>
    </lineage>
</organism>
<name>A0ABV9XDJ9_9ACTN</name>
<dbReference type="CDD" id="cd20625">
    <property type="entry name" value="CYP164-like"/>
    <property type="match status" value="1"/>
</dbReference>
<dbReference type="PANTHER" id="PTHR46696">
    <property type="entry name" value="P450, PUTATIVE (EUROFUNG)-RELATED"/>
    <property type="match status" value="1"/>
</dbReference>
<dbReference type="InterPro" id="IPR036396">
    <property type="entry name" value="Cyt_P450_sf"/>
</dbReference>
<dbReference type="EMBL" id="JBHSJD010000007">
    <property type="protein sequence ID" value="MFC5022743.1"/>
    <property type="molecule type" value="Genomic_DNA"/>
</dbReference>
<dbReference type="RefSeq" id="WP_345690579.1">
    <property type="nucleotide sequence ID" value="NZ_BAABIT010000001.1"/>
</dbReference>
<evidence type="ECO:0000256" key="2">
    <source>
        <dbReference type="RuleBase" id="RU000461"/>
    </source>
</evidence>
<keyword evidence="2" id="KW-0349">Heme</keyword>
<keyword evidence="2" id="KW-0408">Iron</keyword>
<dbReference type="InterPro" id="IPR002397">
    <property type="entry name" value="Cyt_P450_B"/>
</dbReference>
<proteinExistence type="inferred from homology"/>
<evidence type="ECO:0000313" key="3">
    <source>
        <dbReference type="EMBL" id="MFC5022743.1"/>
    </source>
</evidence>
<keyword evidence="2" id="KW-0560">Oxidoreductase</keyword>
<accession>A0ABV9XDJ9</accession>
<keyword evidence="2" id="KW-0479">Metal-binding</keyword>
<sequence length="412" mass="46532">MVAPSGIPTTLLTPEVLQDPYPAYRALREHRPVHWDPKLNGWFVTRHDDVYGALRDHHRYSSQRLAQMVDGRVPEALREKAAPFIAVASEWMWMNDPPHHTKLHRLMNRAFTPRSVNSMEAHIDEIVAMLLRPHLESDRMDLIADLAYPLPAYVLADLYGIPRADADLLKGWSDAMKVFIGGSPDPGSTADAATAALDEMMRYFTQAIAERREKPADDLISRLVHAEDRGDLLTERQVVAQVVLVLAAAFVTTMDMIGNGLLALLTHRDQWERIKADRTLLTGAIDELLRYDGPVQLTHRRATQDIELRGARIKEGDLVYLVRGAANRDPARFPDPDRLDVARKATEHVAFGAGIHYCIGAGLARLEGRRVVDALVRTFPDMRLDEERRHVWRADNIQFRGLRSLPVRTGRA</sequence>
<evidence type="ECO:0000313" key="4">
    <source>
        <dbReference type="Proteomes" id="UP001595829"/>
    </source>
</evidence>
<dbReference type="Pfam" id="PF00067">
    <property type="entry name" value="p450"/>
    <property type="match status" value="1"/>
</dbReference>
<dbReference type="InterPro" id="IPR001128">
    <property type="entry name" value="Cyt_P450"/>
</dbReference>
<dbReference type="PROSITE" id="PS00086">
    <property type="entry name" value="CYTOCHROME_P450"/>
    <property type="match status" value="1"/>
</dbReference>
<comment type="similarity">
    <text evidence="1 2">Belongs to the cytochrome P450 family.</text>
</comment>
<reference evidence="4" key="1">
    <citation type="journal article" date="2019" name="Int. J. Syst. Evol. Microbiol.">
        <title>The Global Catalogue of Microorganisms (GCM) 10K type strain sequencing project: providing services to taxonomists for standard genome sequencing and annotation.</title>
        <authorList>
            <consortium name="The Broad Institute Genomics Platform"/>
            <consortium name="The Broad Institute Genome Sequencing Center for Infectious Disease"/>
            <person name="Wu L."/>
            <person name="Ma J."/>
        </authorList>
    </citation>
    <scope>NUCLEOTIDE SEQUENCE [LARGE SCALE GENOMIC DNA]</scope>
    <source>
        <strain evidence="4">CGMCC 4.1648</strain>
    </source>
</reference>
<comment type="caution">
    <text evidence="3">The sequence shown here is derived from an EMBL/GenBank/DDBJ whole genome shotgun (WGS) entry which is preliminary data.</text>
</comment>
<dbReference type="PRINTS" id="PR00359">
    <property type="entry name" value="BP450"/>
</dbReference>
<evidence type="ECO:0000256" key="1">
    <source>
        <dbReference type="ARBA" id="ARBA00010617"/>
    </source>
</evidence>
<keyword evidence="4" id="KW-1185">Reference proteome</keyword>
<dbReference type="SUPFAM" id="SSF48264">
    <property type="entry name" value="Cytochrome P450"/>
    <property type="match status" value="1"/>
</dbReference>
<dbReference type="PANTHER" id="PTHR46696:SF1">
    <property type="entry name" value="CYTOCHROME P450 YJIB-RELATED"/>
    <property type="match status" value="1"/>
</dbReference>
<protein>
    <submittedName>
        <fullName evidence="3">Cytochrome P450</fullName>
    </submittedName>
</protein>
<gene>
    <name evidence="3" type="ORF">ACFPM3_11430</name>
</gene>
<keyword evidence="2" id="KW-0503">Monooxygenase</keyword>